<dbReference type="KEGG" id="cfon:HZU75_04225"/>
<reference evidence="1 2" key="1">
    <citation type="journal article" date="2016" name="Int. J. Syst. Evol. Microbiol.">
        <title>Chitinibacter fontanus sp. nov., isolated from a spring.</title>
        <authorList>
            <person name="Sheu S.Y."/>
            <person name="Li Y.S."/>
            <person name="Young C.C."/>
            <person name="Chen W.M."/>
        </authorList>
    </citation>
    <scope>NUCLEOTIDE SEQUENCE [LARGE SCALE GENOMIC DNA]</scope>
    <source>
        <strain evidence="1 2">STM-7</strain>
    </source>
</reference>
<gene>
    <name evidence="1" type="ORF">HZU75_04225</name>
</gene>
<organism evidence="1 2">
    <name type="scientific">Chitinibacter fontanus</name>
    <dbReference type="NCBI Taxonomy" id="1737446"/>
    <lineage>
        <taxon>Bacteria</taxon>
        <taxon>Pseudomonadati</taxon>
        <taxon>Pseudomonadota</taxon>
        <taxon>Betaproteobacteria</taxon>
        <taxon>Neisseriales</taxon>
        <taxon>Chitinibacteraceae</taxon>
        <taxon>Chitinibacter</taxon>
    </lineage>
</organism>
<dbReference type="EMBL" id="CP058952">
    <property type="protein sequence ID" value="QLI80797.1"/>
    <property type="molecule type" value="Genomic_DNA"/>
</dbReference>
<dbReference type="AlphaFoldDB" id="A0A7D5V8B6"/>
<dbReference type="RefSeq" id="WP_180307931.1">
    <property type="nucleotide sequence ID" value="NZ_CP058952.1"/>
</dbReference>
<sequence>MQDIRNILDFQQSLPPAARIATATGTGIDTVNYNSIAAVFEMGAITDGTHTPVLQESDDNSTFTPVAAANMTGTLSNMVANSVQKVGYLGVKRYLRASFTIAGATTGAVSSAVIIGGDCRRQPV</sequence>
<dbReference type="Proteomes" id="UP000510822">
    <property type="component" value="Chromosome"/>
</dbReference>
<accession>A0A7D5V8B6</accession>
<evidence type="ECO:0000313" key="1">
    <source>
        <dbReference type="EMBL" id="QLI80797.1"/>
    </source>
</evidence>
<evidence type="ECO:0000313" key="2">
    <source>
        <dbReference type="Proteomes" id="UP000510822"/>
    </source>
</evidence>
<keyword evidence="2" id="KW-1185">Reference proteome</keyword>
<dbReference type="Gene3D" id="2.60.120.1110">
    <property type="match status" value="1"/>
</dbReference>
<proteinExistence type="predicted"/>
<protein>
    <submittedName>
        <fullName evidence="1">Uncharacterized protein</fullName>
    </submittedName>
</protein>
<name>A0A7D5V8B6_9NEIS</name>